<evidence type="ECO:0000313" key="7">
    <source>
        <dbReference type="EMBL" id="KAK7063153.1"/>
    </source>
</evidence>
<dbReference type="Pfam" id="PF01094">
    <property type="entry name" value="ANF_receptor"/>
    <property type="match status" value="1"/>
</dbReference>
<comment type="caution">
    <text evidence="7">The sequence shown here is derived from an EMBL/GenBank/DDBJ whole genome shotgun (WGS) entry which is preliminary data.</text>
</comment>
<gene>
    <name evidence="7" type="ORF">SK128_013223</name>
</gene>
<feature type="non-terminal residue" evidence="7">
    <location>
        <position position="348"/>
    </location>
</feature>
<name>A0AAN8WF64_HALRR</name>
<sequence length="348" mass="37413">MGVHEGGRCGLVDPAGVQLMEAARWAAQKLGDTDFIPSTTVGVTTYDTCGGGEAVLKAGVTAMVEGGYLDSPHCSESPHVGVIHTHPENDQLASFLEDLEVPSIAVSDADLTPQLAVLMPLLWRLNWTSVAVAAPSVEILKQFGHLAAAARICVGTEVILPHTTSDQKVYRSVLEMLDTGKTGAVVLIGPQDRLHAALTSASMYNITHFDWLLAPTGPIQEELFQGLSSVGRGVLVVRRASQSVPEFGDHFKQMASVDPTLYPLFDPDDYVEEPSVFQSVFRLGAGIRQAVKEQCGGSGWCGNITFTISEQQTDGLDVVEALSIKSQTPRYQILLLAPNEEARLIFTK</sequence>
<dbReference type="Proteomes" id="UP001381693">
    <property type="component" value="Unassembled WGS sequence"/>
</dbReference>
<dbReference type="SUPFAM" id="SSF53822">
    <property type="entry name" value="Periplasmic binding protein-like I"/>
    <property type="match status" value="1"/>
</dbReference>
<keyword evidence="3" id="KW-1133">Transmembrane helix</keyword>
<dbReference type="InterPro" id="IPR001828">
    <property type="entry name" value="ANF_lig-bd_rcpt"/>
</dbReference>
<keyword evidence="8" id="KW-1185">Reference proteome</keyword>
<protein>
    <recommendedName>
        <fullName evidence="6">Receptor ligand binding region domain-containing protein</fullName>
    </recommendedName>
</protein>
<dbReference type="EMBL" id="JAXCGZ010020925">
    <property type="protein sequence ID" value="KAK7063153.1"/>
    <property type="molecule type" value="Genomic_DNA"/>
</dbReference>
<dbReference type="Gene3D" id="3.40.50.2300">
    <property type="match status" value="1"/>
</dbReference>
<organism evidence="7 8">
    <name type="scientific">Halocaridina rubra</name>
    <name type="common">Hawaiian red shrimp</name>
    <dbReference type="NCBI Taxonomy" id="373956"/>
    <lineage>
        <taxon>Eukaryota</taxon>
        <taxon>Metazoa</taxon>
        <taxon>Ecdysozoa</taxon>
        <taxon>Arthropoda</taxon>
        <taxon>Crustacea</taxon>
        <taxon>Multicrustacea</taxon>
        <taxon>Malacostraca</taxon>
        <taxon>Eumalacostraca</taxon>
        <taxon>Eucarida</taxon>
        <taxon>Decapoda</taxon>
        <taxon>Pleocyemata</taxon>
        <taxon>Caridea</taxon>
        <taxon>Atyoidea</taxon>
        <taxon>Atyidae</taxon>
        <taxon>Halocaridina</taxon>
    </lineage>
</organism>
<keyword evidence="2" id="KW-0812">Transmembrane</keyword>
<evidence type="ECO:0000256" key="3">
    <source>
        <dbReference type="ARBA" id="ARBA00022989"/>
    </source>
</evidence>
<evidence type="ECO:0000313" key="8">
    <source>
        <dbReference type="Proteomes" id="UP001381693"/>
    </source>
</evidence>
<evidence type="ECO:0000256" key="2">
    <source>
        <dbReference type="ARBA" id="ARBA00022692"/>
    </source>
</evidence>
<accession>A0AAN8WF64</accession>
<dbReference type="InterPro" id="IPR028082">
    <property type="entry name" value="Peripla_BP_I"/>
</dbReference>
<dbReference type="PANTHER" id="PTHR24060">
    <property type="entry name" value="METABOTROPIC GLUTAMATE RECEPTOR"/>
    <property type="match status" value="1"/>
</dbReference>
<comment type="subcellular location">
    <subcellularLocation>
        <location evidence="1">Membrane</location>
    </subcellularLocation>
</comment>
<reference evidence="7 8" key="1">
    <citation type="submission" date="2023-11" db="EMBL/GenBank/DDBJ databases">
        <title>Halocaridina rubra genome assembly.</title>
        <authorList>
            <person name="Smith C."/>
        </authorList>
    </citation>
    <scope>NUCLEOTIDE SEQUENCE [LARGE SCALE GENOMIC DNA]</scope>
    <source>
        <strain evidence="7">EP-1</strain>
        <tissue evidence="7">Whole</tissue>
    </source>
</reference>
<proteinExistence type="predicted"/>
<keyword evidence="5" id="KW-0325">Glycoprotein</keyword>
<dbReference type="AlphaFoldDB" id="A0AAN8WF64"/>
<evidence type="ECO:0000256" key="1">
    <source>
        <dbReference type="ARBA" id="ARBA00004370"/>
    </source>
</evidence>
<evidence type="ECO:0000256" key="4">
    <source>
        <dbReference type="ARBA" id="ARBA00023136"/>
    </source>
</evidence>
<evidence type="ECO:0000259" key="6">
    <source>
        <dbReference type="Pfam" id="PF01094"/>
    </source>
</evidence>
<keyword evidence="4" id="KW-0472">Membrane</keyword>
<evidence type="ECO:0000256" key="5">
    <source>
        <dbReference type="ARBA" id="ARBA00023180"/>
    </source>
</evidence>
<feature type="domain" description="Receptor ligand binding region" evidence="6">
    <location>
        <begin position="20"/>
        <end position="298"/>
    </location>
</feature>
<dbReference type="InterPro" id="IPR050726">
    <property type="entry name" value="mGluR"/>
</dbReference>
<dbReference type="GO" id="GO:0016020">
    <property type="term" value="C:membrane"/>
    <property type="evidence" value="ECO:0007669"/>
    <property type="project" value="UniProtKB-SubCell"/>
</dbReference>